<dbReference type="AlphaFoldDB" id="A0A370C1E7"/>
<dbReference type="VEuPathDB" id="FungiDB:M747DRAFT_339974"/>
<evidence type="ECO:0000313" key="2">
    <source>
        <dbReference type="EMBL" id="RDH21748.1"/>
    </source>
</evidence>
<reference evidence="2 3" key="1">
    <citation type="submission" date="2018-07" db="EMBL/GenBank/DDBJ databases">
        <title>Section-level genome sequencing of Aspergillus section Nigri to investigate inter- and intra-species variation.</title>
        <authorList>
            <consortium name="DOE Joint Genome Institute"/>
            <person name="Vesth T.C."/>
            <person name="Nybo J.L."/>
            <person name="Theobald S."/>
            <person name="Frisvad J.C."/>
            <person name="Larsen T.O."/>
            <person name="Nielsen K.F."/>
            <person name="Hoof J.B."/>
            <person name="Brandl J."/>
            <person name="Salamov A."/>
            <person name="Riley R."/>
            <person name="Gladden J.M."/>
            <person name="Phatale P."/>
            <person name="Nielsen M.T."/>
            <person name="Lyhne E.K."/>
            <person name="Kogle M.E."/>
            <person name="Strasser K."/>
            <person name="McDonnell E."/>
            <person name="Barry K."/>
            <person name="Clum A."/>
            <person name="Chen C."/>
            <person name="Nolan M."/>
            <person name="Sandor L."/>
            <person name="Kuo A."/>
            <person name="Lipzen A."/>
            <person name="Hainaut M."/>
            <person name="Drula E."/>
            <person name="Tsang A."/>
            <person name="Magnuson J.K."/>
            <person name="Henrissat B."/>
            <person name="Wiebenga A."/>
            <person name="Simmons B.A."/>
            <person name="Makela M.R."/>
            <person name="De vries R.P."/>
            <person name="Grigoriev I.V."/>
            <person name="Mortensen U.H."/>
            <person name="Baker S.E."/>
            <person name="Andersen M.R."/>
        </authorList>
    </citation>
    <scope>NUCLEOTIDE SEQUENCE [LARGE SCALE GENOMIC DNA]</scope>
    <source>
        <strain evidence="2 3">ATCC 13496</strain>
    </source>
</reference>
<proteinExistence type="predicted"/>
<evidence type="ECO:0000256" key="1">
    <source>
        <dbReference type="SAM" id="MobiDB-lite"/>
    </source>
</evidence>
<feature type="region of interest" description="Disordered" evidence="1">
    <location>
        <begin position="134"/>
        <end position="163"/>
    </location>
</feature>
<sequence>MDRQSSTPNPSHISDQQTAEAAGLHNYREVVPGRTDDPRALSHFFYPGSSEWYLARQYGIRDATVVLVGTNQSGEMQYIITANGHYYWGHLMLDEIFEISRPTTWPNILRVMEEKGVEKVGMRKLKAVEIPEERDTLVPDVPEGENLYLPYDHDAPSKSAIPE</sequence>
<name>A0A370C1E7_ASPNG</name>
<organism evidence="2 3">
    <name type="scientific">Aspergillus niger ATCC 13496</name>
    <dbReference type="NCBI Taxonomy" id="1353008"/>
    <lineage>
        <taxon>Eukaryota</taxon>
        <taxon>Fungi</taxon>
        <taxon>Dikarya</taxon>
        <taxon>Ascomycota</taxon>
        <taxon>Pezizomycotina</taxon>
        <taxon>Eurotiomycetes</taxon>
        <taxon>Eurotiomycetidae</taxon>
        <taxon>Eurotiales</taxon>
        <taxon>Aspergillaceae</taxon>
        <taxon>Aspergillus</taxon>
        <taxon>Aspergillus subgen. Circumdati</taxon>
    </lineage>
</organism>
<evidence type="ECO:0000313" key="3">
    <source>
        <dbReference type="Proteomes" id="UP000253845"/>
    </source>
</evidence>
<accession>A0A370C1E7</accession>
<dbReference type="Proteomes" id="UP000253845">
    <property type="component" value="Unassembled WGS sequence"/>
</dbReference>
<gene>
    <name evidence="2" type="ORF">M747DRAFT_339974</name>
</gene>
<dbReference type="EMBL" id="KZ851909">
    <property type="protein sequence ID" value="RDH21748.1"/>
    <property type="molecule type" value="Genomic_DNA"/>
</dbReference>
<protein>
    <submittedName>
        <fullName evidence="2">Uncharacterized protein</fullName>
    </submittedName>
</protein>